<keyword evidence="2" id="KW-1185">Reference proteome</keyword>
<name>A0A109JWU2_9BRAD</name>
<proteinExistence type="predicted"/>
<dbReference type="EMBL" id="LNCU01000048">
    <property type="protein sequence ID" value="KWV56588.1"/>
    <property type="molecule type" value="Genomic_DNA"/>
</dbReference>
<comment type="caution">
    <text evidence="1">The sequence shown here is derived from an EMBL/GenBank/DDBJ whole genome shotgun (WGS) entry which is preliminary data.</text>
</comment>
<reference evidence="1 2" key="1">
    <citation type="submission" date="2015-11" db="EMBL/GenBank/DDBJ databases">
        <title>Draft Genome Sequence of the Strain BR 10303 (Bradyrhizobium sp.) isolated from nodules of Centrolobium paraense.</title>
        <authorList>
            <person name="Zelli J.E."/>
            <person name="Simoes-Araujo J.L."/>
            <person name="Barauna A.C."/>
            <person name="Silva K."/>
        </authorList>
    </citation>
    <scope>NUCLEOTIDE SEQUENCE [LARGE SCALE GENOMIC DNA]</scope>
    <source>
        <strain evidence="1 2">BR 10303</strain>
    </source>
</reference>
<organism evidence="1 2">
    <name type="scientific">Bradyrhizobium macuxiense</name>
    <dbReference type="NCBI Taxonomy" id="1755647"/>
    <lineage>
        <taxon>Bacteria</taxon>
        <taxon>Pseudomonadati</taxon>
        <taxon>Pseudomonadota</taxon>
        <taxon>Alphaproteobacteria</taxon>
        <taxon>Hyphomicrobiales</taxon>
        <taxon>Nitrobacteraceae</taxon>
        <taxon>Bradyrhizobium</taxon>
    </lineage>
</organism>
<dbReference type="AlphaFoldDB" id="A0A109JWU2"/>
<dbReference type="Proteomes" id="UP000057737">
    <property type="component" value="Unassembled WGS sequence"/>
</dbReference>
<evidence type="ECO:0000313" key="1">
    <source>
        <dbReference type="EMBL" id="KWV56588.1"/>
    </source>
</evidence>
<protein>
    <submittedName>
        <fullName evidence="1">Uncharacterized protein</fullName>
    </submittedName>
</protein>
<dbReference type="RefSeq" id="WP_066506394.1">
    <property type="nucleotide sequence ID" value="NZ_LNCU01000048.1"/>
</dbReference>
<sequence>MITPANIELRAIAPPESEAFMVAGWKAAALHRANPPVDGIAVTIKNLAAEASILQKPLLLIGPILMLPGFDRRP</sequence>
<gene>
    <name evidence="1" type="ORF">AS156_04085</name>
</gene>
<accession>A0A109JWU2</accession>
<evidence type="ECO:0000313" key="2">
    <source>
        <dbReference type="Proteomes" id="UP000057737"/>
    </source>
</evidence>